<comment type="similarity">
    <text evidence="1">Belongs to the SEC23/SEC24 family. SEC24 subfamily.</text>
</comment>
<dbReference type="InterPro" id="IPR006895">
    <property type="entry name" value="Znf_Sec23_Sec24"/>
</dbReference>
<dbReference type="Pfam" id="PF04811">
    <property type="entry name" value="Sec23_trunk"/>
    <property type="match status" value="1"/>
</dbReference>
<dbReference type="GO" id="GO:0090110">
    <property type="term" value="P:COPII-coated vesicle cargo loading"/>
    <property type="evidence" value="ECO:0007669"/>
    <property type="project" value="TreeGrafter"/>
</dbReference>
<evidence type="ECO:0000259" key="7">
    <source>
        <dbReference type="Pfam" id="PF04815"/>
    </source>
</evidence>
<evidence type="ECO:0000256" key="3">
    <source>
        <dbReference type="ARBA" id="ARBA00022927"/>
    </source>
</evidence>
<dbReference type="PANTHER" id="PTHR13803:SF17">
    <property type="entry name" value="PROTEIN TRANSPORT PROTEIN SEC24"/>
    <property type="match status" value="1"/>
</dbReference>
<dbReference type="InterPro" id="IPR006896">
    <property type="entry name" value="Sec23/24_trunk_dom"/>
</dbReference>
<keyword evidence="9" id="KW-1185">Reference proteome</keyword>
<comment type="caution">
    <text evidence="8">The sequence shown here is derived from an EMBL/GenBank/DDBJ whole genome shotgun (WGS) entry which is preliminary data.</text>
</comment>
<dbReference type="Pfam" id="PF04815">
    <property type="entry name" value="Sec23_helical"/>
    <property type="match status" value="1"/>
</dbReference>
<dbReference type="OrthoDB" id="537269at2759"/>
<feature type="region of interest" description="Disordered" evidence="4">
    <location>
        <begin position="259"/>
        <end position="303"/>
    </location>
</feature>
<dbReference type="SUPFAM" id="SSF81995">
    <property type="entry name" value="beta-sandwich domain of Sec23/24"/>
    <property type="match status" value="1"/>
</dbReference>
<feature type="domain" description="Zinc finger Sec23/Sec24-type" evidence="5">
    <location>
        <begin position="52"/>
        <end position="86"/>
    </location>
</feature>
<dbReference type="AlphaFoldDB" id="A0A835XMD5"/>
<dbReference type="GO" id="GO:0000149">
    <property type="term" value="F:SNARE binding"/>
    <property type="evidence" value="ECO:0007669"/>
    <property type="project" value="TreeGrafter"/>
</dbReference>
<feature type="region of interest" description="Disordered" evidence="4">
    <location>
        <begin position="395"/>
        <end position="427"/>
    </location>
</feature>
<name>A0A835XMD5_9CHLO</name>
<dbReference type="SUPFAM" id="SSF81811">
    <property type="entry name" value="Helical domain of Sec23/24"/>
    <property type="match status" value="1"/>
</dbReference>
<dbReference type="InterPro" id="IPR006900">
    <property type="entry name" value="Sec23/24_helical_dom"/>
</dbReference>
<dbReference type="SUPFAM" id="SSF53300">
    <property type="entry name" value="vWA-like"/>
    <property type="match status" value="2"/>
</dbReference>
<proteinExistence type="inferred from homology"/>
<evidence type="ECO:0000313" key="9">
    <source>
        <dbReference type="Proteomes" id="UP000612055"/>
    </source>
</evidence>
<dbReference type="Gene3D" id="2.30.30.380">
    <property type="entry name" value="Zn-finger domain of Sec23/24"/>
    <property type="match status" value="1"/>
</dbReference>
<accession>A0A835XMD5</accession>
<dbReference type="Pfam" id="PF04810">
    <property type="entry name" value="zf-Sec23_Sec24"/>
    <property type="match status" value="1"/>
</dbReference>
<organism evidence="8 9">
    <name type="scientific">Edaphochlamys debaryana</name>
    <dbReference type="NCBI Taxonomy" id="47281"/>
    <lineage>
        <taxon>Eukaryota</taxon>
        <taxon>Viridiplantae</taxon>
        <taxon>Chlorophyta</taxon>
        <taxon>core chlorophytes</taxon>
        <taxon>Chlorophyceae</taxon>
        <taxon>CS clade</taxon>
        <taxon>Chlamydomonadales</taxon>
        <taxon>Chlamydomonadales incertae sedis</taxon>
        <taxon>Edaphochlamys</taxon>
    </lineage>
</organism>
<dbReference type="InterPro" id="IPR050550">
    <property type="entry name" value="SEC23_SEC24_subfamily"/>
</dbReference>
<dbReference type="PANTHER" id="PTHR13803">
    <property type="entry name" value="SEC24-RELATED PROTEIN"/>
    <property type="match status" value="1"/>
</dbReference>
<keyword evidence="2" id="KW-0813">Transport</keyword>
<dbReference type="Gene3D" id="1.20.120.730">
    <property type="entry name" value="Sec23/Sec24 helical domain"/>
    <property type="match status" value="1"/>
</dbReference>
<gene>
    <name evidence="8" type="ORF">HYH03_014664</name>
</gene>
<evidence type="ECO:0000313" key="8">
    <source>
        <dbReference type="EMBL" id="KAG2486738.1"/>
    </source>
</evidence>
<evidence type="ECO:0000259" key="6">
    <source>
        <dbReference type="Pfam" id="PF04811"/>
    </source>
</evidence>
<dbReference type="GO" id="GO:0070971">
    <property type="term" value="C:endoplasmic reticulum exit site"/>
    <property type="evidence" value="ECO:0007669"/>
    <property type="project" value="TreeGrafter"/>
</dbReference>
<evidence type="ECO:0000259" key="5">
    <source>
        <dbReference type="Pfam" id="PF04810"/>
    </source>
</evidence>
<dbReference type="Gene3D" id="3.40.50.410">
    <property type="entry name" value="von Willebrand factor, type A domain"/>
    <property type="match status" value="1"/>
</dbReference>
<evidence type="ECO:0000256" key="2">
    <source>
        <dbReference type="ARBA" id="ARBA00022448"/>
    </source>
</evidence>
<dbReference type="InterPro" id="IPR036175">
    <property type="entry name" value="Sec23/24_helical_dom_sf"/>
</dbReference>
<dbReference type="InterPro" id="IPR036465">
    <property type="entry name" value="vWFA_dom_sf"/>
</dbReference>
<dbReference type="SUPFAM" id="SSF82919">
    <property type="entry name" value="Zn-finger domain of Sec23/24"/>
    <property type="match status" value="1"/>
</dbReference>
<feature type="compositionally biased region" description="Pro residues" evidence="4">
    <location>
        <begin position="403"/>
        <end position="418"/>
    </location>
</feature>
<feature type="compositionally biased region" description="Gly residues" evidence="4">
    <location>
        <begin position="290"/>
        <end position="299"/>
    </location>
</feature>
<evidence type="ECO:0000256" key="4">
    <source>
        <dbReference type="SAM" id="MobiDB-lite"/>
    </source>
</evidence>
<dbReference type="GO" id="GO:0030127">
    <property type="term" value="C:COPII vesicle coat"/>
    <property type="evidence" value="ECO:0007669"/>
    <property type="project" value="InterPro"/>
</dbReference>
<sequence>MKVEFTLKRFPINGRLKEQCGLPFSCVMQPYHRLTEKDAVAGDATGVYAEQIARCTQCYSYINCYCAFDTGGWVCSLCNRHNALKPQMQRRYRLDPAVLQSLPEVRCEVFETLAEEPSLVQLPPDAGAVSGPGPVVVALVDTASGEEFLELVRSSLEAALEALPPVTRFALITFSHRLGLHDVRAAHPSVRYVQMYEPAPRSTPGGAVTSAAAAAASSPAVAAPLSEVLPLASLLAPVGAFKGQITRALEEQMVPEEGFGANHDLSHPGAQAHPPPGAPGQESGMSRGAPGQGGAAGGFGPPPASRGLGPALVAVLDYLKVLQAPPFVAHHGMGSAGATSASVVGADHLSQNQSPVKLLLFTSGVPDFGIGRLINPRRRRAVAAAAAAAAARALAPGGHASAPPHPPTGPALPHPGPSAAPGAGAGADVAVDAEADPDAWLHDVPSSSVEFYEQAAAACASLGVCVDLFAVSQGALGLRFLDPLCSSTGGAVYLYPSVDESAMPQDVYLRLSSPSAAVGIIRLRTSPHFKVVRHYGRLFPDPTIPDLHHIIAADPSDAFAVDFDYATPSGFSGVTTSLPPTLQVAFQYTALVAERGPPEHKGDAEANGGGGAAAAGEGRRYWLQRRLRVATYRVMTAATVADVYAHTNPDAVVTLLMHKILRAAEAQGLQEARLLLRDWLVILALNYHRNVHSNLTPQQLSTVPADLHFSQAPLLAPLPRLVYALLRSPLLAPFAEGQHPDLTAFLRHLWSSLPPHELVRAVYPVMQSYTDPDHLAFPRHSLSRAALAGPDAPPIFLLDAYILIMVYYTSRCPPEVPFPPPQQSALRKAVAAIRSERRITPQVKILREGGEDADLFEQLLLDEPDAGEAGGGGGGGFGLVQFLEHVQGEAAMQMKHELAAAAQG</sequence>
<keyword evidence="3" id="KW-0653">Protein transport</keyword>
<reference evidence="8" key="1">
    <citation type="journal article" date="2020" name="bioRxiv">
        <title>Comparative genomics of Chlamydomonas.</title>
        <authorList>
            <person name="Craig R.J."/>
            <person name="Hasan A.R."/>
            <person name="Ness R.W."/>
            <person name="Keightley P.D."/>
        </authorList>
    </citation>
    <scope>NUCLEOTIDE SEQUENCE</scope>
    <source>
        <strain evidence="8">CCAP 11/70</strain>
    </source>
</reference>
<feature type="domain" description="Sec23/Sec24 helical" evidence="7">
    <location>
        <begin position="649"/>
        <end position="759"/>
    </location>
</feature>
<dbReference type="EMBL" id="JAEHOE010000108">
    <property type="protein sequence ID" value="KAG2486738.1"/>
    <property type="molecule type" value="Genomic_DNA"/>
</dbReference>
<dbReference type="InterPro" id="IPR036174">
    <property type="entry name" value="Znf_Sec23_Sec24_sf"/>
</dbReference>
<dbReference type="GO" id="GO:0006886">
    <property type="term" value="P:intracellular protein transport"/>
    <property type="evidence" value="ECO:0007669"/>
    <property type="project" value="InterPro"/>
</dbReference>
<protein>
    <submittedName>
        <fullName evidence="8">Uncharacterized protein</fullName>
    </submittedName>
</protein>
<evidence type="ECO:0000256" key="1">
    <source>
        <dbReference type="ARBA" id="ARBA00008334"/>
    </source>
</evidence>
<feature type="domain" description="Sec23/Sec24 trunk" evidence="6">
    <location>
        <begin position="447"/>
        <end position="499"/>
    </location>
</feature>
<dbReference type="GO" id="GO:0008270">
    <property type="term" value="F:zinc ion binding"/>
    <property type="evidence" value="ECO:0007669"/>
    <property type="project" value="InterPro"/>
</dbReference>
<dbReference type="Proteomes" id="UP000612055">
    <property type="component" value="Unassembled WGS sequence"/>
</dbReference>